<evidence type="ECO:0000256" key="7">
    <source>
        <dbReference type="SAM" id="Phobius"/>
    </source>
</evidence>
<sequence length="863" mass="86817">MRSSVLFGTDVPDSVDDGGAGSHDLRLVGPAVGAWVTAACLIGVGAVPAAWVAAVLLLLTGGAVLQAFRRPAPWKPALAALLACCAAAAVACAGRLASLEGSPVAGLAAREAVAELEVGLSEPPRPRAGARAGNESRPAGDRRITAAMTVSVTPPGARRLPTRVPVVLITSGPGWGDLLPGQRLRLSGTVVPADGGGRARALVLVRGPPDGVRPPPGAHAWAGRVRARLHAACADLPSPADALLPAFVAGDAAHVPAAVREEFRASGMTHLMVVSGTHLAVLTGAALAAARWARLPPWAAAAAAACLIAAMVLVAGPRPSVLRAALMALIALAALATGRTRSGLAALSAAVLALVLFDPDLSRAYGFALSVLATGGIMVLAPGWSRALRARVPLVPRWAADAASVALASQLACLPVLVLLTPELGWVAVPANTAATPLVPVAMAGGFATAVAALVLPAAAPVLAWVPGTAVLGIAAIAQAAADLHQAAPPLTAPPWRGDAVGALALAVLVAAVLVLHGRARKAFLAGLTAAAVSVAATTCALKDWPPDGWAVAACDVGQGDALALAGGDGQAVLVDTGEQDAGVDRCLRDLDVDRLSLLVLTHGHSDHAGDVLGALRGRRAHVALAPAGFEDSPAAEHLRTEGVPLHAAEAGQVWTAGPWTLTVLWPGGTSTAEDADSNDSSVVLHARWAPPPGADASPVTVLLTGDIEVSPQRALMGEESITQGVDVLKTPHHGAKTQEEAFLAATRARLVLTSVGRDNAYGHPAPETLAVIEGITAEHYRTDLHGDVAVVPGPGGPEAVPRGRKEADGEQGAGTRPGAGGRGGVSGAASAGRRERGGTRIRPVRSPARGMLLVWLPPPSPP</sequence>
<dbReference type="RefSeq" id="WP_270674804.1">
    <property type="nucleotide sequence ID" value="NZ_JAQFWP010000001.1"/>
</dbReference>
<dbReference type="Pfam" id="PF03772">
    <property type="entry name" value="Competence"/>
    <property type="match status" value="1"/>
</dbReference>
<feature type="transmembrane region" description="Helical" evidence="7">
    <location>
        <begin position="32"/>
        <end position="65"/>
    </location>
</feature>
<feature type="region of interest" description="Disordered" evidence="6">
    <location>
        <begin position="794"/>
        <end position="863"/>
    </location>
</feature>
<evidence type="ECO:0000256" key="3">
    <source>
        <dbReference type="ARBA" id="ARBA00022692"/>
    </source>
</evidence>
<feature type="transmembrane region" description="Helical" evidence="7">
    <location>
        <begin position="298"/>
        <end position="316"/>
    </location>
</feature>
<gene>
    <name evidence="10" type="ORF">O4U47_00250</name>
</gene>
<keyword evidence="5 7" id="KW-0472">Membrane</keyword>
<dbReference type="InterPro" id="IPR035681">
    <property type="entry name" value="ComA-like_MBL"/>
</dbReference>
<evidence type="ECO:0000256" key="2">
    <source>
        <dbReference type="ARBA" id="ARBA00022475"/>
    </source>
</evidence>
<dbReference type="NCBIfam" id="TIGR00360">
    <property type="entry name" value="ComEC_N-term"/>
    <property type="match status" value="1"/>
</dbReference>
<name>A0ABT4TEZ7_9ACTN</name>
<dbReference type="CDD" id="cd07731">
    <property type="entry name" value="ComA-like_MBL-fold"/>
    <property type="match status" value="1"/>
</dbReference>
<feature type="transmembrane region" description="Helical" evidence="7">
    <location>
        <begin position="402"/>
        <end position="422"/>
    </location>
</feature>
<dbReference type="Gene3D" id="3.60.15.10">
    <property type="entry name" value="Ribonuclease Z/Hydroxyacylglutathione hydrolase-like"/>
    <property type="match status" value="1"/>
</dbReference>
<feature type="domain" description="Metallo-beta-lactamase" evidence="8">
    <location>
        <begin position="557"/>
        <end position="738"/>
    </location>
</feature>
<feature type="compositionally biased region" description="Gly residues" evidence="6">
    <location>
        <begin position="812"/>
        <end position="827"/>
    </location>
</feature>
<dbReference type="PANTHER" id="PTHR30619:SF1">
    <property type="entry name" value="RECOMBINATION PROTEIN 2"/>
    <property type="match status" value="1"/>
</dbReference>
<dbReference type="Proteomes" id="UP001165685">
    <property type="component" value="Unassembled WGS sequence"/>
</dbReference>
<keyword evidence="2" id="KW-1003">Cell membrane</keyword>
<feature type="transmembrane region" description="Helical" evidence="7">
    <location>
        <begin position="328"/>
        <end position="357"/>
    </location>
</feature>
<dbReference type="Pfam" id="PF00753">
    <property type="entry name" value="Lactamase_B"/>
    <property type="match status" value="1"/>
</dbReference>
<accession>A0ABT4TEZ7</accession>
<feature type="transmembrane region" description="Helical" evidence="7">
    <location>
        <begin position="271"/>
        <end position="292"/>
    </location>
</feature>
<reference evidence="10" key="1">
    <citation type="submission" date="2023-01" db="EMBL/GenBank/DDBJ databases">
        <title>Draft genome sequence of Nocardiopsis sp. LSu2-4 isolated from halophytes.</title>
        <authorList>
            <person name="Duangmal K."/>
            <person name="Chantavorakit T."/>
        </authorList>
    </citation>
    <scope>NUCLEOTIDE SEQUENCE</scope>
    <source>
        <strain evidence="10">LSu2-4</strain>
    </source>
</reference>
<dbReference type="InterPro" id="IPR036866">
    <property type="entry name" value="RibonucZ/Hydroxyglut_hydro"/>
</dbReference>
<keyword evidence="11" id="KW-1185">Reference proteome</keyword>
<feature type="transmembrane region" description="Helical" evidence="7">
    <location>
        <begin position="363"/>
        <end position="381"/>
    </location>
</feature>
<dbReference type="PANTHER" id="PTHR30619">
    <property type="entry name" value="DNA INTERNALIZATION/COMPETENCE PROTEIN COMEC/REC2"/>
    <property type="match status" value="1"/>
</dbReference>
<evidence type="ECO:0000259" key="9">
    <source>
        <dbReference type="Pfam" id="PF03772"/>
    </source>
</evidence>
<dbReference type="SUPFAM" id="SSF56281">
    <property type="entry name" value="Metallo-hydrolase/oxidoreductase"/>
    <property type="match status" value="1"/>
</dbReference>
<feature type="region of interest" description="Disordered" evidence="6">
    <location>
        <begin position="121"/>
        <end position="140"/>
    </location>
</feature>
<evidence type="ECO:0000313" key="11">
    <source>
        <dbReference type="Proteomes" id="UP001165685"/>
    </source>
</evidence>
<evidence type="ECO:0000259" key="8">
    <source>
        <dbReference type="Pfam" id="PF00753"/>
    </source>
</evidence>
<evidence type="ECO:0000256" key="6">
    <source>
        <dbReference type="SAM" id="MobiDB-lite"/>
    </source>
</evidence>
<feature type="transmembrane region" description="Helical" evidence="7">
    <location>
        <begin position="500"/>
        <end position="518"/>
    </location>
</feature>
<keyword evidence="4 7" id="KW-1133">Transmembrane helix</keyword>
<comment type="subcellular location">
    <subcellularLocation>
        <location evidence="1">Cell membrane</location>
        <topology evidence="1">Multi-pass membrane protein</topology>
    </subcellularLocation>
</comment>
<dbReference type="EMBL" id="JAQFWP010000001">
    <property type="protein sequence ID" value="MDA2802926.1"/>
    <property type="molecule type" value="Genomic_DNA"/>
</dbReference>
<evidence type="ECO:0000256" key="4">
    <source>
        <dbReference type="ARBA" id="ARBA00022989"/>
    </source>
</evidence>
<evidence type="ECO:0000313" key="10">
    <source>
        <dbReference type="EMBL" id="MDA2802926.1"/>
    </source>
</evidence>
<dbReference type="InterPro" id="IPR052159">
    <property type="entry name" value="Competence_DNA_uptake"/>
</dbReference>
<evidence type="ECO:0000256" key="1">
    <source>
        <dbReference type="ARBA" id="ARBA00004651"/>
    </source>
</evidence>
<comment type="caution">
    <text evidence="10">The sequence shown here is derived from an EMBL/GenBank/DDBJ whole genome shotgun (WGS) entry which is preliminary data.</text>
</comment>
<feature type="domain" description="ComEC/Rec2-related protein" evidence="9">
    <location>
        <begin position="248"/>
        <end position="513"/>
    </location>
</feature>
<keyword evidence="3 7" id="KW-0812">Transmembrane</keyword>
<dbReference type="InterPro" id="IPR001279">
    <property type="entry name" value="Metallo-B-lactamas"/>
</dbReference>
<proteinExistence type="predicted"/>
<organism evidence="10 11">
    <name type="scientific">Nocardiopsis suaedae</name>
    <dbReference type="NCBI Taxonomy" id="3018444"/>
    <lineage>
        <taxon>Bacteria</taxon>
        <taxon>Bacillati</taxon>
        <taxon>Actinomycetota</taxon>
        <taxon>Actinomycetes</taxon>
        <taxon>Streptosporangiales</taxon>
        <taxon>Nocardiopsidaceae</taxon>
        <taxon>Nocardiopsis</taxon>
    </lineage>
</organism>
<protein>
    <submittedName>
        <fullName evidence="10">ComEC/Rec2 family competence protein</fullName>
    </submittedName>
</protein>
<dbReference type="InterPro" id="IPR004477">
    <property type="entry name" value="ComEC_N"/>
</dbReference>
<feature type="transmembrane region" description="Helical" evidence="7">
    <location>
        <begin position="462"/>
        <end position="480"/>
    </location>
</feature>
<feature type="transmembrane region" description="Helical" evidence="7">
    <location>
        <begin position="434"/>
        <end position="455"/>
    </location>
</feature>
<evidence type="ECO:0000256" key="5">
    <source>
        <dbReference type="ARBA" id="ARBA00023136"/>
    </source>
</evidence>